<protein>
    <submittedName>
        <fullName evidence="1">Uncharacterized protein</fullName>
    </submittedName>
</protein>
<name>A0ABX8SJ26_9ACTN</name>
<gene>
    <name evidence="1" type="ORF">KDB89_14345</name>
</gene>
<reference evidence="1 2" key="1">
    <citation type="submission" date="2021-07" db="EMBL/GenBank/DDBJ databases">
        <title>complete genome sequencing of Tessaracoccus sp.J1M15.</title>
        <authorList>
            <person name="Bae J.-W."/>
            <person name="Kim D.-y."/>
        </authorList>
    </citation>
    <scope>NUCLEOTIDE SEQUENCE [LARGE SCALE GENOMIC DNA]</scope>
    <source>
        <strain evidence="1 2">J1M15</strain>
    </source>
</reference>
<dbReference type="Proteomes" id="UP000824504">
    <property type="component" value="Chromosome"/>
</dbReference>
<organism evidence="1 2">
    <name type="scientific">Tessaracoccus palaemonis</name>
    <dbReference type="NCBI Taxonomy" id="2829499"/>
    <lineage>
        <taxon>Bacteria</taxon>
        <taxon>Bacillati</taxon>
        <taxon>Actinomycetota</taxon>
        <taxon>Actinomycetes</taxon>
        <taxon>Propionibacteriales</taxon>
        <taxon>Propionibacteriaceae</taxon>
        <taxon>Tessaracoccus</taxon>
    </lineage>
</organism>
<keyword evidence="2" id="KW-1185">Reference proteome</keyword>
<sequence>MTQQVERMLPLYEGKMGWQYDHRAAGFVGLGDTDILHNTDKSDDARVLPRYWVREEVAHDRLGRRRWGTETALLGFRRVARNTDERTVIASLLPWGAASYGWILSAGPDAQALALLIAQYNSYPFDYMLRQFLSQPSVPQGTFSQLPILPREAFDEMDDVFGGTAEWIIRRVAVLTGSGNELHAYTRALESNIEPPVPWVADTRYRCRLELDAAFFYMFGISRDDVDYIMESFPIVKRKDIAAHGTFRSKDMILEIYDAMQAAIDTGTPYRSALEEELA</sequence>
<evidence type="ECO:0000313" key="2">
    <source>
        <dbReference type="Proteomes" id="UP000824504"/>
    </source>
</evidence>
<dbReference type="RefSeq" id="WP_219082179.1">
    <property type="nucleotide sequence ID" value="NZ_CP079216.1"/>
</dbReference>
<proteinExistence type="predicted"/>
<evidence type="ECO:0000313" key="1">
    <source>
        <dbReference type="EMBL" id="QXT62884.1"/>
    </source>
</evidence>
<accession>A0ABX8SJ26</accession>
<dbReference type="EMBL" id="CP079216">
    <property type="protein sequence ID" value="QXT62884.1"/>
    <property type="molecule type" value="Genomic_DNA"/>
</dbReference>